<dbReference type="Pfam" id="PF03572">
    <property type="entry name" value="Peptidase_S41"/>
    <property type="match status" value="1"/>
</dbReference>
<keyword evidence="8" id="KW-1185">Reference proteome</keyword>
<dbReference type="SMART" id="SM00228">
    <property type="entry name" value="PDZ"/>
    <property type="match status" value="2"/>
</dbReference>
<dbReference type="InterPro" id="IPR004447">
    <property type="entry name" value="Peptidase_S41A"/>
</dbReference>
<dbReference type="Gene3D" id="3.90.226.10">
    <property type="entry name" value="2-enoyl-CoA Hydratase, Chain A, domain 1"/>
    <property type="match status" value="1"/>
</dbReference>
<dbReference type="Pfam" id="PF13180">
    <property type="entry name" value="PDZ_2"/>
    <property type="match status" value="1"/>
</dbReference>
<dbReference type="InterPro" id="IPR001478">
    <property type="entry name" value="PDZ"/>
</dbReference>
<dbReference type="GO" id="GO:0007165">
    <property type="term" value="P:signal transduction"/>
    <property type="evidence" value="ECO:0007669"/>
    <property type="project" value="TreeGrafter"/>
</dbReference>
<dbReference type="RefSeq" id="WP_258542355.1">
    <property type="nucleotide sequence ID" value="NZ_OU015584.1"/>
</dbReference>
<evidence type="ECO:0000256" key="1">
    <source>
        <dbReference type="ARBA" id="ARBA00009179"/>
    </source>
</evidence>
<dbReference type="Proteomes" id="UP000683507">
    <property type="component" value="Chromosome"/>
</dbReference>
<dbReference type="GO" id="GO:0008236">
    <property type="term" value="F:serine-type peptidase activity"/>
    <property type="evidence" value="ECO:0007669"/>
    <property type="project" value="UniProtKB-KW"/>
</dbReference>
<dbReference type="EMBL" id="OU015584">
    <property type="protein sequence ID" value="CAG5083245.1"/>
    <property type="molecule type" value="Genomic_DNA"/>
</dbReference>
<reference evidence="7" key="1">
    <citation type="submission" date="2021-04" db="EMBL/GenBank/DDBJ databases">
        <authorList>
            <person name="Rodrigo-Torres L."/>
            <person name="Arahal R. D."/>
            <person name="Lucena T."/>
        </authorList>
    </citation>
    <scope>NUCLEOTIDE SEQUENCE</scope>
    <source>
        <strain evidence="7">AS29M-1</strain>
    </source>
</reference>
<dbReference type="PANTHER" id="PTHR32060">
    <property type="entry name" value="TAIL-SPECIFIC PROTEASE"/>
    <property type="match status" value="1"/>
</dbReference>
<evidence type="ECO:0000256" key="2">
    <source>
        <dbReference type="ARBA" id="ARBA00022670"/>
    </source>
</evidence>
<dbReference type="Gene3D" id="3.30.750.44">
    <property type="match status" value="1"/>
</dbReference>
<dbReference type="InterPro" id="IPR029045">
    <property type="entry name" value="ClpP/crotonase-like_dom_sf"/>
</dbReference>
<organism evidence="7 8">
    <name type="scientific">Parvicella tangerina</name>
    <dbReference type="NCBI Taxonomy" id="2829795"/>
    <lineage>
        <taxon>Bacteria</taxon>
        <taxon>Pseudomonadati</taxon>
        <taxon>Bacteroidota</taxon>
        <taxon>Flavobacteriia</taxon>
        <taxon>Flavobacteriales</taxon>
        <taxon>Parvicellaceae</taxon>
        <taxon>Parvicella</taxon>
    </lineage>
</organism>
<keyword evidence="4 5" id="KW-0720">Serine protease</keyword>
<dbReference type="CDD" id="cd07560">
    <property type="entry name" value="Peptidase_S41_CPP"/>
    <property type="match status" value="1"/>
</dbReference>
<dbReference type="NCBIfam" id="TIGR00225">
    <property type="entry name" value="prc"/>
    <property type="match status" value="1"/>
</dbReference>
<evidence type="ECO:0000256" key="4">
    <source>
        <dbReference type="ARBA" id="ARBA00022825"/>
    </source>
</evidence>
<gene>
    <name evidence="7" type="ORF">CRYO30217_02135</name>
</gene>
<sequence length="693" mass="77937">MKFTFKYTISLILLLTFGQLTFGQETSAQEKLQTTLKVPQLLANIDLMYVEDVDKKELERNLVSGLYNGIRPFSIYQDSKIVQSVYPDYETNYESLGIVFKFRGDSLKVQEVIKGSGAEKAGIQKGDLIYQVGDHDFVTDYYYNEVYPKLIGSANSQVSVKYVRDGEPMTTTVTRTPIAGKSIVICGNNELKGSINTYNEALPYFDLIYADSVTNGFITEYGIRYMLEQLDPHSSYISLEDLHDMEAPLKGSFTGVGVRFQIDKDTIVVAEPIPGGPSEKVGIMAGDKFIYIDDELVAGIGIKNSGVRSRLLGEKGTEVKVKMKRKGVNELLSFTIKRDKIPIYSMDASYMAAPGIGYVKLNNFSATSVQEIRGAINDLKRDGMKDLILDLQGNGGGYLMTAVNLADEMLDGTKTVVYTEGRAYPKKLYNTRYKGLMEEGRIIVLVDQNSASASEIVSGAIQDWDRGLIVGRRTFSKGLVQKPVSLPDGTTVRITTSRYYTPSGRCIQKPYDDGSIEYRKEKYGRYETGELFHEDSIKVNDNDVHYTMVKNRKVYGGEGIIPDVFVPLDTTGTSDYFSQLLRNGIFSGFTLNYVNDNREKLQDKYPTFDKYKEGFKADKIVKELIKYGEKEGVEFDEENYNKAEKAILTRLKANIAQNLYDRSKFYEIINDLNSELQVAIDILQDGDEFSEIK</sequence>
<dbReference type="KEGG" id="ptan:CRYO30217_02135"/>
<evidence type="ECO:0000259" key="6">
    <source>
        <dbReference type="PROSITE" id="PS50106"/>
    </source>
</evidence>
<dbReference type="SUPFAM" id="SSF50156">
    <property type="entry name" value="PDZ domain-like"/>
    <property type="match status" value="2"/>
</dbReference>
<dbReference type="PROSITE" id="PS50106">
    <property type="entry name" value="PDZ"/>
    <property type="match status" value="1"/>
</dbReference>
<feature type="domain" description="PDZ" evidence="6">
    <location>
        <begin position="84"/>
        <end position="146"/>
    </location>
</feature>
<dbReference type="PANTHER" id="PTHR32060:SF30">
    <property type="entry name" value="CARBOXY-TERMINAL PROCESSING PROTEASE CTPA"/>
    <property type="match status" value="1"/>
</dbReference>
<dbReference type="InterPro" id="IPR005151">
    <property type="entry name" value="Tail-specific_protease"/>
</dbReference>
<comment type="similarity">
    <text evidence="1 5">Belongs to the peptidase S41A family.</text>
</comment>
<accession>A0A916NHK0</accession>
<protein>
    <recommendedName>
        <fullName evidence="6">PDZ domain-containing protein</fullName>
    </recommendedName>
</protein>
<dbReference type="InterPro" id="IPR036034">
    <property type="entry name" value="PDZ_sf"/>
</dbReference>
<evidence type="ECO:0000313" key="7">
    <source>
        <dbReference type="EMBL" id="CAG5083245.1"/>
    </source>
</evidence>
<dbReference type="GO" id="GO:0006508">
    <property type="term" value="P:proteolysis"/>
    <property type="evidence" value="ECO:0007669"/>
    <property type="project" value="UniProtKB-KW"/>
</dbReference>
<dbReference type="Gene3D" id="2.30.42.10">
    <property type="match status" value="2"/>
</dbReference>
<dbReference type="GO" id="GO:0030288">
    <property type="term" value="C:outer membrane-bounded periplasmic space"/>
    <property type="evidence" value="ECO:0007669"/>
    <property type="project" value="TreeGrafter"/>
</dbReference>
<dbReference type="CDD" id="cd06782">
    <property type="entry name" value="cpPDZ_CPP-like"/>
    <property type="match status" value="1"/>
</dbReference>
<dbReference type="SMART" id="SM00245">
    <property type="entry name" value="TSPc"/>
    <property type="match status" value="1"/>
</dbReference>
<dbReference type="AlphaFoldDB" id="A0A916NHK0"/>
<proteinExistence type="inferred from homology"/>
<evidence type="ECO:0000256" key="5">
    <source>
        <dbReference type="RuleBase" id="RU004404"/>
    </source>
</evidence>
<dbReference type="SUPFAM" id="SSF52096">
    <property type="entry name" value="ClpP/crotonase"/>
    <property type="match status" value="1"/>
</dbReference>
<keyword evidence="2 5" id="KW-0645">Protease</keyword>
<dbReference type="GO" id="GO:0004175">
    <property type="term" value="F:endopeptidase activity"/>
    <property type="evidence" value="ECO:0007669"/>
    <property type="project" value="TreeGrafter"/>
</dbReference>
<evidence type="ECO:0000313" key="8">
    <source>
        <dbReference type="Proteomes" id="UP000683507"/>
    </source>
</evidence>
<keyword evidence="3 5" id="KW-0378">Hydrolase</keyword>
<evidence type="ECO:0000256" key="3">
    <source>
        <dbReference type="ARBA" id="ARBA00022801"/>
    </source>
</evidence>
<name>A0A916NHK0_9FLAO</name>